<dbReference type="AlphaFoldDB" id="A0A8W8KV56"/>
<accession>A0A8W8KV56</accession>
<dbReference type="Proteomes" id="UP000005408">
    <property type="component" value="Unassembled WGS sequence"/>
</dbReference>
<evidence type="ECO:0000256" key="1">
    <source>
        <dbReference type="SAM" id="SignalP"/>
    </source>
</evidence>
<protein>
    <submittedName>
        <fullName evidence="2">Uncharacterized protein</fullName>
    </submittedName>
</protein>
<sequence length="103" mass="11957">MRTHFVLLSFCTICVTVTCFEITLLAEKDDNKNELQRLRPSNTLTYPGVDTKEDDGDFIDEMDLANPPKLQFYAVIQDPLCVYCDELPSYTAWYRCRAIYCAR</sequence>
<feature type="signal peptide" evidence="1">
    <location>
        <begin position="1"/>
        <end position="19"/>
    </location>
</feature>
<keyword evidence="1" id="KW-0732">Signal</keyword>
<evidence type="ECO:0000313" key="2">
    <source>
        <dbReference type="EnsemblMetazoa" id="G25162.1:cds"/>
    </source>
</evidence>
<feature type="chain" id="PRO_5036493136" evidence="1">
    <location>
        <begin position="20"/>
        <end position="103"/>
    </location>
</feature>
<keyword evidence="3" id="KW-1185">Reference proteome</keyword>
<evidence type="ECO:0000313" key="3">
    <source>
        <dbReference type="Proteomes" id="UP000005408"/>
    </source>
</evidence>
<dbReference type="EnsemblMetazoa" id="G25162.1">
    <property type="protein sequence ID" value="G25162.1:cds"/>
    <property type="gene ID" value="G25162"/>
</dbReference>
<name>A0A8W8KV56_MAGGI</name>
<reference evidence="2" key="1">
    <citation type="submission" date="2022-08" db="UniProtKB">
        <authorList>
            <consortium name="EnsemblMetazoa"/>
        </authorList>
    </citation>
    <scope>IDENTIFICATION</scope>
    <source>
        <strain evidence="2">05x7-T-G4-1.051#20</strain>
    </source>
</reference>
<organism evidence="2 3">
    <name type="scientific">Magallana gigas</name>
    <name type="common">Pacific oyster</name>
    <name type="synonym">Crassostrea gigas</name>
    <dbReference type="NCBI Taxonomy" id="29159"/>
    <lineage>
        <taxon>Eukaryota</taxon>
        <taxon>Metazoa</taxon>
        <taxon>Spiralia</taxon>
        <taxon>Lophotrochozoa</taxon>
        <taxon>Mollusca</taxon>
        <taxon>Bivalvia</taxon>
        <taxon>Autobranchia</taxon>
        <taxon>Pteriomorphia</taxon>
        <taxon>Ostreida</taxon>
        <taxon>Ostreoidea</taxon>
        <taxon>Ostreidae</taxon>
        <taxon>Magallana</taxon>
    </lineage>
</organism>
<proteinExistence type="predicted"/>